<dbReference type="InterPro" id="IPR006311">
    <property type="entry name" value="TAT_signal"/>
</dbReference>
<name>A0A238XX88_9PSEU</name>
<reference evidence="1 2" key="1">
    <citation type="submission" date="2017-06" db="EMBL/GenBank/DDBJ databases">
        <authorList>
            <person name="Kim H.J."/>
            <person name="Triplett B.A."/>
        </authorList>
    </citation>
    <scope>NUCLEOTIDE SEQUENCE [LARGE SCALE GENOMIC DNA]</scope>
    <source>
        <strain evidence="1 2">DSM 45207</strain>
    </source>
</reference>
<organism evidence="1 2">
    <name type="scientific">Haloechinothrix alba</name>
    <dbReference type="NCBI Taxonomy" id="664784"/>
    <lineage>
        <taxon>Bacteria</taxon>
        <taxon>Bacillati</taxon>
        <taxon>Actinomycetota</taxon>
        <taxon>Actinomycetes</taxon>
        <taxon>Pseudonocardiales</taxon>
        <taxon>Pseudonocardiaceae</taxon>
        <taxon>Haloechinothrix</taxon>
    </lineage>
</organism>
<evidence type="ECO:0000313" key="2">
    <source>
        <dbReference type="Proteomes" id="UP000198348"/>
    </source>
</evidence>
<keyword evidence="2" id="KW-1185">Reference proteome</keyword>
<dbReference type="AlphaFoldDB" id="A0A238XX88"/>
<sequence length="319" mass="33238">MASGGGDHGVPRRTLLRGTGAVAIAVFAPLTGGGMRQAVAVPRGSAEQPRYLTRAELDTMRALVDRIVPEDHATPGGARSGCAEAIDGLLGAFREDPPLIFAGAPFSDRAGSPVNHFAEFLPLDSYEETAWRLRIEGSGDRPERAFNGPVTGFQTIYRDGLAALDEAAVGGRRFAGLTAPEQDLLLATSRDPAVTALMDVAVPHTFEFQYGAPEYGGNVDLAGWDYTGYPGDVQPRGWTREEVEEPDRHAGPVAPLPGVVPGDELVAALALAHPDAVRGVLARSGGLLSGLRSEVGSAVAAAKRHGAGDGKEGGSTDGW</sequence>
<dbReference type="EMBL" id="FZNW01000012">
    <property type="protein sequence ID" value="SNR63527.1"/>
    <property type="molecule type" value="Genomic_DNA"/>
</dbReference>
<dbReference type="Pfam" id="PF13618">
    <property type="entry name" value="Gluconate_2-dh3"/>
    <property type="match status" value="1"/>
</dbReference>
<accession>A0A238XX88</accession>
<dbReference type="Proteomes" id="UP000198348">
    <property type="component" value="Unassembled WGS sequence"/>
</dbReference>
<dbReference type="PROSITE" id="PS51318">
    <property type="entry name" value="TAT"/>
    <property type="match status" value="1"/>
</dbReference>
<protein>
    <submittedName>
        <fullName evidence="1">Gluconate 2-dehydrogenase subunit 3</fullName>
    </submittedName>
</protein>
<dbReference type="InterPro" id="IPR027056">
    <property type="entry name" value="Gluconate_2DH_su3"/>
</dbReference>
<evidence type="ECO:0000313" key="1">
    <source>
        <dbReference type="EMBL" id="SNR63527.1"/>
    </source>
</evidence>
<gene>
    <name evidence="1" type="ORF">SAMN06265360_112163</name>
</gene>
<dbReference type="RefSeq" id="WP_089301942.1">
    <property type="nucleotide sequence ID" value="NZ_FZNW01000012.1"/>
</dbReference>
<proteinExistence type="predicted"/>
<dbReference type="OrthoDB" id="8400810at2"/>